<dbReference type="SUPFAM" id="SSF52540">
    <property type="entry name" value="P-loop containing nucleoside triphosphate hydrolases"/>
    <property type="match status" value="1"/>
</dbReference>
<dbReference type="RefSeq" id="WP_071184380.1">
    <property type="nucleotide sequence ID" value="NZ_CP017774.1"/>
</dbReference>
<dbReference type="KEGG" id="fcm:BIW12_06620"/>
<dbReference type="EMBL" id="CP017774">
    <property type="protein sequence ID" value="AOZ99137.1"/>
    <property type="molecule type" value="Genomic_DNA"/>
</dbReference>
<dbReference type="InterPro" id="IPR027417">
    <property type="entry name" value="P-loop_NTPase"/>
</dbReference>
<dbReference type="STRING" id="1306519.BIW12_06620"/>
<evidence type="ECO:0000259" key="3">
    <source>
        <dbReference type="Pfam" id="PF00685"/>
    </source>
</evidence>
<proteinExistence type="inferred from homology"/>
<evidence type="ECO:0000313" key="5">
    <source>
        <dbReference type="Proteomes" id="UP000178198"/>
    </source>
</evidence>
<dbReference type="InterPro" id="IPR000863">
    <property type="entry name" value="Sulfotransferase_dom"/>
</dbReference>
<gene>
    <name evidence="4" type="ORF">BIW12_06620</name>
</gene>
<dbReference type="OrthoDB" id="1437579at2"/>
<sequence>MENNIIWLASYPKSGNTWFRSFLTALLNQGEIDINKMETDGIYSSKEYIESILDLCTDDLRPRELETYRKLAFSYKANEITKESFVKIHDAYTYSRWDGLPLIPAEGSRVAIYLVRNPLDVVLSLGNHTGLNIEDTIDKYINCEEGAFVKKGKTAQQYYQLMGTWAMHATSWMNQNDIPVHIIRYEDMKANAFETFKAAVEQMQLNYSDEAILKAIEACDFKKLKKQEENKGFKEKAIPSLAFFFKGETGRWKKELTIEQIKKIMTVNESMMKRLGYWEETIKQLEDYGK</sequence>
<keyword evidence="5" id="KW-1185">Reference proteome</keyword>
<keyword evidence="2" id="KW-0808">Transferase</keyword>
<dbReference type="GO" id="GO:0008146">
    <property type="term" value="F:sulfotransferase activity"/>
    <property type="evidence" value="ECO:0007669"/>
    <property type="project" value="InterPro"/>
</dbReference>
<accession>A0A1D9P9A2</accession>
<protein>
    <recommendedName>
        <fullName evidence="3">Sulfotransferase domain-containing protein</fullName>
    </recommendedName>
</protein>
<dbReference type="Gene3D" id="3.40.50.300">
    <property type="entry name" value="P-loop containing nucleotide triphosphate hydrolases"/>
    <property type="match status" value="1"/>
</dbReference>
<organism evidence="4 5">
    <name type="scientific">Flavobacterium commune</name>
    <dbReference type="NCBI Taxonomy" id="1306519"/>
    <lineage>
        <taxon>Bacteria</taxon>
        <taxon>Pseudomonadati</taxon>
        <taxon>Bacteroidota</taxon>
        <taxon>Flavobacteriia</taxon>
        <taxon>Flavobacteriales</taxon>
        <taxon>Flavobacteriaceae</taxon>
        <taxon>Flavobacterium</taxon>
    </lineage>
</organism>
<name>A0A1D9P9A2_9FLAO</name>
<evidence type="ECO:0000256" key="1">
    <source>
        <dbReference type="ARBA" id="ARBA00005771"/>
    </source>
</evidence>
<dbReference type="Proteomes" id="UP000178198">
    <property type="component" value="Chromosome"/>
</dbReference>
<dbReference type="Pfam" id="PF00685">
    <property type="entry name" value="Sulfotransfer_1"/>
    <property type="match status" value="1"/>
</dbReference>
<feature type="domain" description="Sulfotransferase" evidence="3">
    <location>
        <begin position="6"/>
        <end position="275"/>
    </location>
</feature>
<evidence type="ECO:0000313" key="4">
    <source>
        <dbReference type="EMBL" id="AOZ99137.1"/>
    </source>
</evidence>
<dbReference type="PANTHER" id="PTHR11783">
    <property type="entry name" value="SULFOTRANSFERASE SULT"/>
    <property type="match status" value="1"/>
</dbReference>
<comment type="similarity">
    <text evidence="1">Belongs to the sulfotransferase 1 family.</text>
</comment>
<dbReference type="AlphaFoldDB" id="A0A1D9P9A2"/>
<reference evidence="4 5" key="1">
    <citation type="submission" date="2016-10" db="EMBL/GenBank/DDBJ databases">
        <title>Complete Genome Sequence of Flavobacterium sp. PK15.</title>
        <authorList>
            <person name="Ekwe A."/>
            <person name="Kim S.B."/>
        </authorList>
    </citation>
    <scope>NUCLEOTIDE SEQUENCE [LARGE SCALE GENOMIC DNA]</scope>
    <source>
        <strain evidence="4 5">PK15</strain>
    </source>
</reference>
<evidence type="ECO:0000256" key="2">
    <source>
        <dbReference type="ARBA" id="ARBA00022679"/>
    </source>
</evidence>